<feature type="compositionally biased region" description="Polar residues" evidence="1">
    <location>
        <begin position="852"/>
        <end position="871"/>
    </location>
</feature>
<dbReference type="Pfam" id="PF15449">
    <property type="entry name" value="Retinal"/>
    <property type="match status" value="3"/>
</dbReference>
<evidence type="ECO:0000256" key="1">
    <source>
        <dbReference type="SAM" id="MobiDB-lite"/>
    </source>
</evidence>
<comment type="caution">
    <text evidence="2">The sequence shown here is derived from an EMBL/GenBank/DDBJ whole genome shotgun (WGS) entry which is preliminary data.</text>
</comment>
<dbReference type="PANTHER" id="PTHR22017">
    <property type="entry name" value="PHOTORECEPTOR CILIUM ACTIN REGULATOR"/>
    <property type="match status" value="1"/>
</dbReference>
<feature type="region of interest" description="Disordered" evidence="1">
    <location>
        <begin position="309"/>
        <end position="330"/>
    </location>
</feature>
<accession>A0A0P7UTW1</accession>
<reference evidence="2 3" key="1">
    <citation type="submission" date="2015-08" db="EMBL/GenBank/DDBJ databases">
        <title>The genome of the Asian arowana (Scleropages formosus).</title>
        <authorList>
            <person name="Tan M.H."/>
            <person name="Gan H.M."/>
            <person name="Croft L.J."/>
            <person name="Austin C.M."/>
        </authorList>
    </citation>
    <scope>NUCLEOTIDE SEQUENCE [LARGE SCALE GENOMIC DNA]</scope>
    <source>
        <strain evidence="2">Aro1</strain>
    </source>
</reference>
<dbReference type="PANTHER" id="PTHR22017:SF0">
    <property type="entry name" value="PHOTORECEPTOR CILIUM ACTIN REGULATOR"/>
    <property type="match status" value="1"/>
</dbReference>
<organism evidence="2 3">
    <name type="scientific">Scleropages formosus</name>
    <name type="common">Asian bonytongue</name>
    <name type="synonym">Osteoglossum formosum</name>
    <dbReference type="NCBI Taxonomy" id="113540"/>
    <lineage>
        <taxon>Eukaryota</taxon>
        <taxon>Metazoa</taxon>
        <taxon>Chordata</taxon>
        <taxon>Craniata</taxon>
        <taxon>Vertebrata</taxon>
        <taxon>Euteleostomi</taxon>
        <taxon>Actinopterygii</taxon>
        <taxon>Neopterygii</taxon>
        <taxon>Teleostei</taxon>
        <taxon>Osteoglossocephala</taxon>
        <taxon>Osteoglossomorpha</taxon>
        <taxon>Osteoglossiformes</taxon>
        <taxon>Osteoglossidae</taxon>
        <taxon>Scleropages</taxon>
    </lineage>
</organism>
<feature type="compositionally biased region" description="Acidic residues" evidence="1">
    <location>
        <begin position="703"/>
        <end position="712"/>
    </location>
</feature>
<feature type="region of interest" description="Disordered" evidence="1">
    <location>
        <begin position="728"/>
        <end position="871"/>
    </location>
</feature>
<feature type="compositionally biased region" description="Basic and acidic residues" evidence="1">
    <location>
        <begin position="27"/>
        <end position="45"/>
    </location>
</feature>
<feature type="region of interest" description="Disordered" evidence="1">
    <location>
        <begin position="444"/>
        <end position="539"/>
    </location>
</feature>
<evidence type="ECO:0000313" key="3">
    <source>
        <dbReference type="Proteomes" id="UP000034805"/>
    </source>
</evidence>
<sequence length="947" mass="103757">MGCSPSKGHLKGASGPFDSRETLLPGTEEKCKESLSKKGDDELRESSLIQTEAVPGSKQIKLAAQQENFISLQEKSLSLAEVTPGVVVISEKIGTQEVDSELLSKQSEIQADPLADEQQGKSEREKTRKSKGSRQRDKEKNVTSVPSEVDFPDTLTKVHQGAYTSINPTVSKYEALIDLLDQTRQTHLALQPMAALMVLRYEEVNHELEAIADEGEMMLKEYEDYLAWAQPGSSEPLDLLQQMVQYMSTNMKLVSDSTGSLGDFALEEAVNHFASLSALLNERLKAKRVAEQRLVQVLARVKVTALHKRHGPEDSSLYSEDSGIGAESESLAGSERFQRHRESCQSNGCELNSCDSSNIRVKRTVLPGNNEAMGKQEGTEHEPKRPQTATPTGISVRASVVRVNRRSRSVESVGGQVEDHTRLELKRNQEDLTKRLKRMSKFGTEDTDVKLSPTFSQSKAEGEEFQDASPSTHDSQLFSQQRILTRPCLRRHSSGELQVGRKEEGTEEDEKKKLGRGVLRVAPPPNPSPLSVPITPKLHGSRNSVKRLINTFSCKANGSQNQDLSQTPAQLQRARNCGITFKRAERNAEMVNPNDGNTNNTEVNFKTSNRFEDLDVDTLPPPPPEVLMDNSFEDPSGKGMTGITKRGRAALHQRSIISQRLRSSVHTMTVLPNRASIHCGSLTVSSAHSGPQEGHQIEHEGTQDPEPDPEMEEAASLYRQARKIIHLRDSIESPTKKPQVSTEPRKPSPIRAGVGNRQGSIGISEMGSASAGAGIQPATTTAASGPCMLPSPPDISNLVTAKDEVSSSCKLPLLPPGQGGLVSHTSSQCRAPSLPVHKQTQEESSEDRRIQGPSQSIGETRPTFSLSLTSPSEIRRGLETWTPCSSSVLPRPWGESSHTRLPVSIRSPQPFIRHNQTSLSQLPKTSFPPSTIMTKIQSTEPAISLPR</sequence>
<evidence type="ECO:0000313" key="2">
    <source>
        <dbReference type="EMBL" id="KPP65367.1"/>
    </source>
</evidence>
<feature type="compositionally biased region" description="Basic and acidic residues" evidence="1">
    <location>
        <begin position="499"/>
        <end position="512"/>
    </location>
</feature>
<dbReference type="EMBL" id="JARO02006362">
    <property type="protein sequence ID" value="KPP65367.1"/>
    <property type="molecule type" value="Genomic_DNA"/>
</dbReference>
<feature type="region of interest" description="Disordered" evidence="1">
    <location>
        <begin position="1"/>
        <end position="50"/>
    </location>
</feature>
<feature type="compositionally biased region" description="Polar residues" evidence="1">
    <location>
        <begin position="468"/>
        <end position="483"/>
    </location>
</feature>
<proteinExistence type="predicted"/>
<evidence type="ECO:0008006" key="4">
    <source>
        <dbReference type="Google" id="ProtNLM"/>
    </source>
</evidence>
<protein>
    <recommendedName>
        <fullName evidence="4">Photoreceptor cilium actin regulator-like</fullName>
    </recommendedName>
</protein>
<feature type="region of interest" description="Disordered" evidence="1">
    <location>
        <begin position="367"/>
        <end position="393"/>
    </location>
</feature>
<dbReference type="InterPro" id="IPR029352">
    <property type="entry name" value="PCARE"/>
</dbReference>
<dbReference type="AlphaFoldDB" id="A0A0P7UTW1"/>
<dbReference type="Proteomes" id="UP000034805">
    <property type="component" value="Unassembled WGS sequence"/>
</dbReference>
<gene>
    <name evidence="2" type="ORF">Z043_116222</name>
</gene>
<feature type="region of interest" description="Disordered" evidence="1">
    <location>
        <begin position="105"/>
        <end position="149"/>
    </location>
</feature>
<name>A0A0P7UTW1_SCLFO</name>
<feature type="region of interest" description="Disordered" evidence="1">
    <location>
        <begin position="683"/>
        <end position="712"/>
    </location>
</feature>